<proteinExistence type="predicted"/>
<keyword evidence="4" id="KW-1185">Reference proteome</keyword>
<organism evidence="3 4">
    <name type="scientific">Ewingella americana (strain ATCC 33852 / DSM 4580 / CCUG 14506 / JCM 5911 / LMG 7869 / NCTC 12157 / CDC 1468-78)</name>
    <dbReference type="NCBI Taxonomy" id="910964"/>
    <lineage>
        <taxon>Bacteria</taxon>
        <taxon>Pseudomonadati</taxon>
        <taxon>Pseudomonadota</taxon>
        <taxon>Gammaproteobacteria</taxon>
        <taxon>Enterobacterales</taxon>
        <taxon>Yersiniaceae</taxon>
        <taxon>Ewingella</taxon>
    </lineage>
</organism>
<feature type="domain" description="Bacteriophage CI repressor N-terminal" evidence="1">
    <location>
        <begin position="33"/>
        <end position="96"/>
    </location>
</feature>
<dbReference type="InterPro" id="IPR032499">
    <property type="entry name" value="Phage_CI_C"/>
</dbReference>
<dbReference type="AlphaFoldDB" id="A0A085GNC7"/>
<evidence type="ECO:0000313" key="3">
    <source>
        <dbReference type="EMBL" id="KFC85222.1"/>
    </source>
</evidence>
<dbReference type="Pfam" id="PF16452">
    <property type="entry name" value="Phage_CI_C"/>
    <property type="match status" value="1"/>
</dbReference>
<dbReference type="Gene3D" id="2.10.109.10">
    <property type="entry name" value="Umud Fragment, subunit A"/>
    <property type="match status" value="1"/>
</dbReference>
<evidence type="ECO:0000259" key="1">
    <source>
        <dbReference type="Pfam" id="PF07022"/>
    </source>
</evidence>
<dbReference type="Pfam" id="PF07022">
    <property type="entry name" value="Phage_CI_repr"/>
    <property type="match status" value="1"/>
</dbReference>
<dbReference type="eggNOG" id="COG2932">
    <property type="taxonomic scope" value="Bacteria"/>
</dbReference>
<reference evidence="3 4" key="1">
    <citation type="submission" date="2014-05" db="EMBL/GenBank/DDBJ databases">
        <title>ATOL: Assembling a taxonomically balanced genome-scale reconstruction of the evolutionary history of the Enterobacteriaceae.</title>
        <authorList>
            <person name="Plunkett G.III."/>
            <person name="Neeno-Eckwall E.C."/>
            <person name="Glasner J.D."/>
            <person name="Perna N.T."/>
        </authorList>
    </citation>
    <scope>NUCLEOTIDE SEQUENCE [LARGE SCALE GENOMIC DNA]</scope>
    <source>
        <strain evidence="3 4">ATCC 33852</strain>
    </source>
</reference>
<comment type="caution">
    <text evidence="3">The sequence shown here is derived from an EMBL/GenBank/DDBJ whole genome shotgun (WGS) entry which is preliminary data.</text>
</comment>
<gene>
    <name evidence="3" type="ORF">GEAM_0465</name>
</gene>
<dbReference type="STRING" id="910964.GEAM_0465"/>
<feature type="domain" description="Bacteriophage CI repressor C-terminal" evidence="2">
    <location>
        <begin position="115"/>
        <end position="210"/>
    </location>
</feature>
<dbReference type="Proteomes" id="UP000028640">
    <property type="component" value="Unassembled WGS sequence"/>
</dbReference>
<protein>
    <submittedName>
        <fullName evidence="3">CI family repressor</fullName>
    </submittedName>
</protein>
<dbReference type="InterPro" id="IPR010744">
    <property type="entry name" value="Phage_CI_N"/>
</dbReference>
<sequence length="218" mass="23924">MKFKLDFASRQDGFLSLRGFCEMRLDELEGGKAVLGRMLQAYGFSMQKELGDLYGLSSGTISTWVRRDYFPGDVVVACAIDTGVSLRWLATGKGDMHDNQPNAQQSGDAITKLAKLRLRGGALEEEGLWAVDSSLVDASVEKPTYLVKGNHSWIIDLGSANIGNGRWLLDIDGDVDVYDVARLPGNRLKITSQATTFDCNVDDVKALGQVFITLERNL</sequence>
<dbReference type="GO" id="GO:0003677">
    <property type="term" value="F:DNA binding"/>
    <property type="evidence" value="ECO:0007669"/>
    <property type="project" value="InterPro"/>
</dbReference>
<evidence type="ECO:0000259" key="2">
    <source>
        <dbReference type="Pfam" id="PF16452"/>
    </source>
</evidence>
<evidence type="ECO:0000313" key="4">
    <source>
        <dbReference type="Proteomes" id="UP000028640"/>
    </source>
</evidence>
<dbReference type="GO" id="GO:0051259">
    <property type="term" value="P:protein complex oligomerization"/>
    <property type="evidence" value="ECO:0007669"/>
    <property type="project" value="InterPro"/>
</dbReference>
<name>A0A085GNC7_EWIA3</name>
<dbReference type="InterPro" id="IPR010982">
    <property type="entry name" value="Lambda_DNA-bd_dom_sf"/>
</dbReference>
<dbReference type="Gene3D" id="1.10.260.40">
    <property type="entry name" value="lambda repressor-like DNA-binding domains"/>
    <property type="match status" value="1"/>
</dbReference>
<dbReference type="GO" id="GO:0045892">
    <property type="term" value="P:negative regulation of DNA-templated transcription"/>
    <property type="evidence" value="ECO:0007669"/>
    <property type="project" value="InterPro"/>
</dbReference>
<accession>A0A085GNC7</accession>
<dbReference type="EMBL" id="JMPJ01000020">
    <property type="protein sequence ID" value="KFC85222.1"/>
    <property type="molecule type" value="Genomic_DNA"/>
</dbReference>